<dbReference type="KEGG" id="haad:MW046_04880"/>
<dbReference type="GeneID" id="71927357"/>
<sequence length="59" mass="6343">MSDNDTLMSTDAQRAESPGSDAIATTEAYETEEGVVFYDADNPLAWIQACSAIRLDDAV</sequence>
<dbReference type="InterPro" id="IPR055755">
    <property type="entry name" value="DUF7331"/>
</dbReference>
<name>A0A8U0A4M8_9EURY</name>
<dbReference type="EMBL" id="CP096019">
    <property type="protein sequence ID" value="UPM44160.1"/>
    <property type="molecule type" value="Genomic_DNA"/>
</dbReference>
<organism evidence="2 3">
    <name type="scientific">Halocatena salina</name>
    <dbReference type="NCBI Taxonomy" id="2934340"/>
    <lineage>
        <taxon>Archaea</taxon>
        <taxon>Methanobacteriati</taxon>
        <taxon>Methanobacteriota</taxon>
        <taxon>Stenosarchaea group</taxon>
        <taxon>Halobacteria</taxon>
        <taxon>Halobacteriales</taxon>
        <taxon>Natronomonadaceae</taxon>
        <taxon>Halocatena</taxon>
    </lineage>
</organism>
<dbReference type="Proteomes" id="UP000831768">
    <property type="component" value="Chromosome"/>
</dbReference>
<evidence type="ECO:0000313" key="3">
    <source>
        <dbReference type="Proteomes" id="UP000831768"/>
    </source>
</evidence>
<dbReference type="RefSeq" id="WP_247994814.1">
    <property type="nucleotide sequence ID" value="NZ_CP096019.1"/>
</dbReference>
<reference evidence="2" key="1">
    <citation type="submission" date="2022-04" db="EMBL/GenBank/DDBJ databases">
        <title>Halocatena sp. nov., isolated from a salt lake.</title>
        <authorList>
            <person name="Cui H.-L."/>
        </authorList>
    </citation>
    <scope>NUCLEOTIDE SEQUENCE</scope>
    <source>
        <strain evidence="2">AD-1</strain>
    </source>
</reference>
<dbReference type="Pfam" id="PF24018">
    <property type="entry name" value="DUF7331"/>
    <property type="match status" value="1"/>
</dbReference>
<evidence type="ECO:0000313" key="2">
    <source>
        <dbReference type="EMBL" id="UPM44160.1"/>
    </source>
</evidence>
<feature type="compositionally biased region" description="Polar residues" evidence="1">
    <location>
        <begin position="1"/>
        <end position="12"/>
    </location>
</feature>
<gene>
    <name evidence="2" type="ORF">MW046_04880</name>
</gene>
<evidence type="ECO:0000256" key="1">
    <source>
        <dbReference type="SAM" id="MobiDB-lite"/>
    </source>
</evidence>
<accession>A0A8U0A4M8</accession>
<proteinExistence type="predicted"/>
<dbReference type="AlphaFoldDB" id="A0A8U0A4M8"/>
<feature type="region of interest" description="Disordered" evidence="1">
    <location>
        <begin position="1"/>
        <end position="23"/>
    </location>
</feature>
<protein>
    <submittedName>
        <fullName evidence="2">Uncharacterized protein</fullName>
    </submittedName>
</protein>
<keyword evidence="3" id="KW-1185">Reference proteome</keyword>